<dbReference type="AlphaFoldDB" id="A0A1Q9HJQ3"/>
<accession>A0A1Q9HJQ3</accession>
<comment type="caution">
    <text evidence="4">The sequence shown here is derived from an EMBL/GenBank/DDBJ whole genome shotgun (WGS) entry which is preliminary data.</text>
</comment>
<dbReference type="STRING" id="1381081.BIY22_06095"/>
<reference evidence="4 5" key="1">
    <citation type="submission" date="2016-09" db="EMBL/GenBank/DDBJ databases">
        <title>Genomic Taxonomy of the Vibrionaceae.</title>
        <authorList>
            <person name="Gonzalez-Castillo A."/>
            <person name="Gomez-Gil B."/>
            <person name="Enciso-Ibarra K."/>
        </authorList>
    </citation>
    <scope>NUCLEOTIDE SEQUENCE [LARGE SCALE GENOMIC DNA]</scope>
    <source>
        <strain evidence="4 5">CAIM 703</strain>
    </source>
</reference>
<dbReference type="Proteomes" id="UP000186313">
    <property type="component" value="Unassembled WGS sequence"/>
</dbReference>
<feature type="signal peptide" evidence="3">
    <location>
        <begin position="1"/>
        <end position="23"/>
    </location>
</feature>
<organism evidence="4 5">
    <name type="scientific">Vibrio panuliri</name>
    <dbReference type="NCBI Taxonomy" id="1381081"/>
    <lineage>
        <taxon>Bacteria</taxon>
        <taxon>Pseudomonadati</taxon>
        <taxon>Pseudomonadota</taxon>
        <taxon>Gammaproteobacteria</taxon>
        <taxon>Vibrionales</taxon>
        <taxon>Vibrionaceae</taxon>
        <taxon>Vibrio</taxon>
    </lineage>
</organism>
<protein>
    <recommendedName>
        <fullName evidence="6">Chromosome partition protein Smc</fullName>
    </recommendedName>
</protein>
<name>A0A1Q9HJQ3_9VIBR</name>
<keyword evidence="3" id="KW-0732">Signal</keyword>
<evidence type="ECO:0000313" key="4">
    <source>
        <dbReference type="EMBL" id="OLQ90562.1"/>
    </source>
</evidence>
<evidence type="ECO:0000256" key="1">
    <source>
        <dbReference type="SAM" id="Coils"/>
    </source>
</evidence>
<evidence type="ECO:0008006" key="6">
    <source>
        <dbReference type="Google" id="ProtNLM"/>
    </source>
</evidence>
<feature type="region of interest" description="Disordered" evidence="2">
    <location>
        <begin position="370"/>
        <end position="405"/>
    </location>
</feature>
<dbReference type="OrthoDB" id="9978139at2"/>
<dbReference type="RefSeq" id="WP_075708298.1">
    <property type="nucleotide sequence ID" value="NZ_MJMJ01000012.1"/>
</dbReference>
<feature type="chain" id="PRO_5013181082" description="Chromosome partition protein Smc" evidence="3">
    <location>
        <begin position="24"/>
        <end position="514"/>
    </location>
</feature>
<proteinExistence type="predicted"/>
<feature type="region of interest" description="Disordered" evidence="2">
    <location>
        <begin position="476"/>
        <end position="501"/>
    </location>
</feature>
<gene>
    <name evidence="4" type="ORF">BIY22_06095</name>
</gene>
<feature type="coiled-coil region" evidence="1">
    <location>
        <begin position="249"/>
        <end position="323"/>
    </location>
</feature>
<evidence type="ECO:0000256" key="2">
    <source>
        <dbReference type="SAM" id="MobiDB-lite"/>
    </source>
</evidence>
<sequence length="514" mass="59264">MHFKHTLLSILTACSMLSAPSYAFFGSGLPSGSELEKSIQNDISHYSDWEVVDVDIGKEMPVDKEWLLAHKLGQSLGSEKSEIKQYRLEVELEYVGDKDLLAYLGTIDGKAYLTPFIESGDNHKFKGALVFVDYQDSKDEFATIFNSKRLRDANNQHAKALQAMKSQHQLVKQRNLDDVAEIADQAIKRDGASLKQVQAQLETLQHELKQLQEQQFAMRQESNQAKSTLAQKLDEEKKAFYATEETRYQQALKDNKQSFEQKRQQLAEQKKDLSSQIKSIEKQQKEHIKQLLDEEKQTTKQAIAELKDGYKQLKADASNEKKAQISALKSEEKNILNEKKASLDKESYKTARNQVRDDYKQRRDAVNAQYKQTVDQQKAEQKTQTDGLKSSSKQRQEQIKQANYPQFSQAIEDAAKQLESISLAYDNSRDEQKAQAKQLTEQYRQLQTNFKERQVKAKQELKAQLSAKYEGLNRQWSAKKEQVKRSTQQARKVSEQVRQAERVKKRAQRIEELS</sequence>
<dbReference type="EMBL" id="MJMJ01000012">
    <property type="protein sequence ID" value="OLQ90562.1"/>
    <property type="molecule type" value="Genomic_DNA"/>
</dbReference>
<feature type="coiled-coil region" evidence="1">
    <location>
        <begin position="187"/>
        <end position="221"/>
    </location>
</feature>
<feature type="compositionally biased region" description="Basic and acidic residues" evidence="2">
    <location>
        <begin position="492"/>
        <end position="501"/>
    </location>
</feature>
<evidence type="ECO:0000313" key="5">
    <source>
        <dbReference type="Proteomes" id="UP000186313"/>
    </source>
</evidence>
<evidence type="ECO:0000256" key="3">
    <source>
        <dbReference type="SAM" id="SignalP"/>
    </source>
</evidence>
<keyword evidence="1" id="KW-0175">Coiled coil</keyword>
<feature type="compositionally biased region" description="Polar residues" evidence="2">
    <location>
        <begin position="384"/>
        <end position="405"/>
    </location>
</feature>